<keyword evidence="2" id="KW-0732">Signal</keyword>
<dbReference type="OrthoDB" id="680677at2759"/>
<proteinExistence type="predicted"/>
<dbReference type="Pfam" id="PF00304">
    <property type="entry name" value="Gamma-thionin"/>
    <property type="match status" value="1"/>
</dbReference>
<evidence type="ECO:0000256" key="2">
    <source>
        <dbReference type="SAM" id="SignalP"/>
    </source>
</evidence>
<reference evidence="4 5" key="1">
    <citation type="submission" date="2018-04" db="EMBL/GenBank/DDBJ databases">
        <title>WGS assembly of Panicum hallii var. hallii HAL2.</title>
        <authorList>
            <person name="Lovell J."/>
            <person name="Jenkins J."/>
            <person name="Lowry D."/>
            <person name="Mamidi S."/>
            <person name="Sreedasyam A."/>
            <person name="Weng X."/>
            <person name="Barry K."/>
            <person name="Bonette J."/>
            <person name="Campitelli B."/>
            <person name="Daum C."/>
            <person name="Gordon S."/>
            <person name="Gould B."/>
            <person name="Lipzen A."/>
            <person name="MacQueen A."/>
            <person name="Palacio-Mejia J."/>
            <person name="Plott C."/>
            <person name="Shakirov E."/>
            <person name="Shu S."/>
            <person name="Yoshinaga Y."/>
            <person name="Zane M."/>
            <person name="Rokhsar D."/>
            <person name="Grimwood J."/>
            <person name="Schmutz J."/>
            <person name="Juenger T."/>
        </authorList>
    </citation>
    <scope>NUCLEOTIDE SEQUENCE [LARGE SCALE GENOMIC DNA]</scope>
    <source>
        <strain evidence="5">cv. HAL2</strain>
    </source>
</reference>
<evidence type="ECO:0000259" key="3">
    <source>
        <dbReference type="Pfam" id="PF00304"/>
    </source>
</evidence>
<dbReference type="PANTHER" id="PTHR33147:SF103">
    <property type="entry name" value="GAMMA-THIONINS FAMILY PROTEIN"/>
    <property type="match status" value="1"/>
</dbReference>
<dbReference type="EMBL" id="CM009749">
    <property type="protein sequence ID" value="PUZ74281.1"/>
    <property type="molecule type" value="Genomic_DNA"/>
</dbReference>
<feature type="chain" id="PRO_5015594678" description="Knottins-like domain-containing protein" evidence="2">
    <location>
        <begin position="26"/>
        <end position="117"/>
    </location>
</feature>
<dbReference type="GO" id="GO:0006952">
    <property type="term" value="P:defense response"/>
    <property type="evidence" value="ECO:0007669"/>
    <property type="project" value="TreeGrafter"/>
</dbReference>
<dbReference type="Gene3D" id="3.30.30.10">
    <property type="entry name" value="Knottin, scorpion toxin-like"/>
    <property type="match status" value="1"/>
</dbReference>
<dbReference type="Proteomes" id="UP000244336">
    <property type="component" value="Chromosome 1"/>
</dbReference>
<evidence type="ECO:0000313" key="4">
    <source>
        <dbReference type="EMBL" id="PUZ74281.1"/>
    </source>
</evidence>
<dbReference type="InterPro" id="IPR003614">
    <property type="entry name" value="Knottins"/>
</dbReference>
<sequence length="117" mass="12627">MKGKITATASMFLLLLLLLTFGAEADRCETRSKGYKGTRCNNHNCWAVCITEGNTGGFCKRMGTKCVCTRSAAAAAVHQKSRPVVGVTHRSWQGVATSDPCWGGGDTMHDEELREAC</sequence>
<name>A0A2T7F2G7_9POAL</name>
<gene>
    <name evidence="4" type="ORF">GQ55_1G052100</name>
</gene>
<accession>A0A2T7F2G7</accession>
<feature type="domain" description="Knottins-like" evidence="3">
    <location>
        <begin position="28"/>
        <end position="70"/>
    </location>
</feature>
<feature type="signal peptide" evidence="2">
    <location>
        <begin position="1"/>
        <end position="25"/>
    </location>
</feature>
<dbReference type="PANTHER" id="PTHR33147">
    <property type="entry name" value="DEFENSIN-LIKE PROTEIN 1"/>
    <property type="match status" value="1"/>
</dbReference>
<evidence type="ECO:0000313" key="5">
    <source>
        <dbReference type="Proteomes" id="UP000244336"/>
    </source>
</evidence>
<dbReference type="SUPFAM" id="SSF57095">
    <property type="entry name" value="Scorpion toxin-like"/>
    <property type="match status" value="1"/>
</dbReference>
<keyword evidence="5" id="KW-1185">Reference proteome</keyword>
<protein>
    <recommendedName>
        <fullName evidence="3">Knottins-like domain-containing protein</fullName>
    </recommendedName>
</protein>
<organism evidence="4 5">
    <name type="scientific">Panicum hallii var. hallii</name>
    <dbReference type="NCBI Taxonomy" id="1504633"/>
    <lineage>
        <taxon>Eukaryota</taxon>
        <taxon>Viridiplantae</taxon>
        <taxon>Streptophyta</taxon>
        <taxon>Embryophyta</taxon>
        <taxon>Tracheophyta</taxon>
        <taxon>Spermatophyta</taxon>
        <taxon>Magnoliopsida</taxon>
        <taxon>Liliopsida</taxon>
        <taxon>Poales</taxon>
        <taxon>Poaceae</taxon>
        <taxon>PACMAD clade</taxon>
        <taxon>Panicoideae</taxon>
        <taxon>Panicodae</taxon>
        <taxon>Paniceae</taxon>
        <taxon>Panicinae</taxon>
        <taxon>Panicum</taxon>
        <taxon>Panicum sect. Panicum</taxon>
    </lineage>
</organism>
<evidence type="ECO:0000256" key="1">
    <source>
        <dbReference type="ARBA" id="ARBA00023157"/>
    </source>
</evidence>
<dbReference type="InterPro" id="IPR036574">
    <property type="entry name" value="Scorpion_toxin-like_sf"/>
</dbReference>
<dbReference type="AlphaFoldDB" id="A0A2T7F2G7"/>
<dbReference type="Gramene" id="PUZ74281">
    <property type="protein sequence ID" value="PUZ74281"/>
    <property type="gene ID" value="GQ55_1G052100"/>
</dbReference>
<dbReference type="STRING" id="1504633.A0A2T7F2G7"/>
<keyword evidence="1" id="KW-1015">Disulfide bond</keyword>